<sequence>MRVTRNVSYPTKSLKRTWYLPLIPLGCIVFMCTGIGLCSLWVLRVHYTEVAYNNMKATVNILDIRSTQIPLLDHLTSTI</sequence>
<comment type="caution">
    <text evidence="2">The sequence shown here is derived from an EMBL/GenBank/DDBJ whole genome shotgun (WGS) entry which is preliminary data.</text>
</comment>
<dbReference type="EMBL" id="BEGY01000021">
    <property type="protein sequence ID" value="GAX77009.1"/>
    <property type="molecule type" value="Genomic_DNA"/>
</dbReference>
<accession>A0A250X247</accession>
<name>A0A250X247_9CHLO</name>
<keyword evidence="1" id="KW-1133">Transmembrane helix</keyword>
<protein>
    <submittedName>
        <fullName evidence="2">Uncharacterized protein</fullName>
    </submittedName>
</protein>
<organism evidence="2 3">
    <name type="scientific">Chlamydomonas eustigma</name>
    <dbReference type="NCBI Taxonomy" id="1157962"/>
    <lineage>
        <taxon>Eukaryota</taxon>
        <taxon>Viridiplantae</taxon>
        <taxon>Chlorophyta</taxon>
        <taxon>core chlorophytes</taxon>
        <taxon>Chlorophyceae</taxon>
        <taxon>CS clade</taxon>
        <taxon>Chlamydomonadales</taxon>
        <taxon>Chlamydomonadaceae</taxon>
        <taxon>Chlamydomonas</taxon>
    </lineage>
</organism>
<dbReference type="AlphaFoldDB" id="A0A250X247"/>
<evidence type="ECO:0000313" key="2">
    <source>
        <dbReference type="EMBL" id="GAX77009.1"/>
    </source>
</evidence>
<dbReference type="Proteomes" id="UP000232323">
    <property type="component" value="Unassembled WGS sequence"/>
</dbReference>
<evidence type="ECO:0000313" key="3">
    <source>
        <dbReference type="Proteomes" id="UP000232323"/>
    </source>
</evidence>
<feature type="transmembrane region" description="Helical" evidence="1">
    <location>
        <begin position="18"/>
        <end position="43"/>
    </location>
</feature>
<proteinExistence type="predicted"/>
<keyword evidence="1" id="KW-0812">Transmembrane</keyword>
<gene>
    <name evidence="2" type="ORF">CEUSTIGMA_g4456.t1</name>
</gene>
<keyword evidence="3" id="KW-1185">Reference proteome</keyword>
<reference evidence="2 3" key="1">
    <citation type="submission" date="2017-08" db="EMBL/GenBank/DDBJ databases">
        <title>Acidophilic green algal genome provides insights into adaptation to an acidic environment.</title>
        <authorList>
            <person name="Hirooka S."/>
            <person name="Hirose Y."/>
            <person name="Kanesaki Y."/>
            <person name="Higuchi S."/>
            <person name="Fujiwara T."/>
            <person name="Onuma R."/>
            <person name="Era A."/>
            <person name="Ohbayashi R."/>
            <person name="Uzuka A."/>
            <person name="Nozaki H."/>
            <person name="Yoshikawa H."/>
            <person name="Miyagishima S.Y."/>
        </authorList>
    </citation>
    <scope>NUCLEOTIDE SEQUENCE [LARGE SCALE GENOMIC DNA]</scope>
    <source>
        <strain evidence="2 3">NIES-2499</strain>
    </source>
</reference>
<evidence type="ECO:0000256" key="1">
    <source>
        <dbReference type="SAM" id="Phobius"/>
    </source>
</evidence>
<keyword evidence="1" id="KW-0472">Membrane</keyword>